<name>A0A7G1IKQ2_MYCKA</name>
<feature type="binding site" evidence="5">
    <location>
        <position position="162"/>
    </location>
    <ligand>
        <name>Mg(2+)</name>
        <dbReference type="ChEBI" id="CHEBI:18420"/>
        <label>1</label>
    </ligand>
</feature>
<evidence type="ECO:0000256" key="5">
    <source>
        <dbReference type="PIRSR" id="PIRSR604808-2"/>
    </source>
</evidence>
<gene>
    <name evidence="9" type="ORF">NIIDMKKI_67920</name>
</gene>
<feature type="domain" description="Endonuclease/exonuclease/phosphatase" evidence="8">
    <location>
        <begin position="9"/>
        <end position="222"/>
    </location>
</feature>
<reference evidence="9 10" key="1">
    <citation type="submission" date="2020-07" db="EMBL/GenBank/DDBJ databases">
        <title>Mycobacterium kansasii (former subtype) with zoonotic potential isolated from diseased indoor pet cat, Japan.</title>
        <authorList>
            <person name="Fukano H."/>
            <person name="Terazono T."/>
            <person name="Hoshino Y."/>
        </authorList>
    </citation>
    <scope>NUCLEOTIDE SEQUENCE [LARGE SCALE GENOMIC DNA]</scope>
    <source>
        <strain evidence="9 10">Kuro-I</strain>
    </source>
</reference>
<evidence type="ECO:0000256" key="1">
    <source>
        <dbReference type="ARBA" id="ARBA00007092"/>
    </source>
</evidence>
<dbReference type="InterPro" id="IPR036691">
    <property type="entry name" value="Endo/exonu/phosph_ase_sf"/>
</dbReference>
<feature type="binding site" evidence="5">
    <location>
        <position position="164"/>
    </location>
    <ligand>
        <name>Mg(2+)</name>
        <dbReference type="ChEBI" id="CHEBI:18420"/>
        <label>1</label>
    </ligand>
</feature>
<comment type="cofactor">
    <cofactor evidence="5">
        <name>Mg(2+)</name>
        <dbReference type="ChEBI" id="CHEBI:18420"/>
    </cofactor>
    <cofactor evidence="5">
        <name>Mn(2+)</name>
        <dbReference type="ChEBI" id="CHEBI:29035"/>
    </cofactor>
    <text evidence="5">Probably binds two magnesium or manganese ions per subunit.</text>
</comment>
<protein>
    <recommendedName>
        <fullName evidence="8">Endonuclease/exonuclease/phosphatase domain-containing protein</fullName>
    </recommendedName>
</protein>
<dbReference type="EMBL" id="AP023343">
    <property type="protein sequence ID" value="BCI91586.1"/>
    <property type="molecule type" value="Genomic_DNA"/>
</dbReference>
<evidence type="ECO:0000256" key="7">
    <source>
        <dbReference type="SAM" id="MobiDB-lite"/>
    </source>
</evidence>
<evidence type="ECO:0000313" key="9">
    <source>
        <dbReference type="EMBL" id="BCI91586.1"/>
    </source>
</evidence>
<dbReference type="Pfam" id="PF03372">
    <property type="entry name" value="Exo_endo_phos"/>
    <property type="match status" value="1"/>
</dbReference>
<feature type="binding site" evidence="5">
    <location>
        <position position="12"/>
    </location>
    <ligand>
        <name>Mg(2+)</name>
        <dbReference type="ChEBI" id="CHEBI:18420"/>
        <label>1</label>
    </ligand>
</feature>
<proteinExistence type="inferred from homology"/>
<dbReference type="InterPro" id="IPR004808">
    <property type="entry name" value="AP_endonuc_1"/>
</dbReference>
<evidence type="ECO:0000256" key="4">
    <source>
        <dbReference type="ARBA" id="ARBA00022842"/>
    </source>
</evidence>
<keyword evidence="5" id="KW-0464">Manganese</keyword>
<dbReference type="NCBIfam" id="TIGR00633">
    <property type="entry name" value="xth"/>
    <property type="match status" value="1"/>
</dbReference>
<keyword evidence="3" id="KW-0378">Hydrolase</keyword>
<dbReference type="AlphaFoldDB" id="A0A7G1IKQ2"/>
<dbReference type="PROSITE" id="PS51435">
    <property type="entry name" value="AP_NUCLEASE_F1_4"/>
    <property type="match status" value="1"/>
</dbReference>
<keyword evidence="10" id="KW-1185">Reference proteome</keyword>
<dbReference type="SUPFAM" id="SSF56219">
    <property type="entry name" value="DNase I-like"/>
    <property type="match status" value="1"/>
</dbReference>
<evidence type="ECO:0000256" key="2">
    <source>
        <dbReference type="ARBA" id="ARBA00022723"/>
    </source>
</evidence>
<feature type="binding site" evidence="5">
    <location>
        <position position="39"/>
    </location>
    <ligand>
        <name>Mg(2+)</name>
        <dbReference type="ChEBI" id="CHEBI:18420"/>
        <label>1</label>
    </ligand>
</feature>
<dbReference type="GO" id="GO:0046872">
    <property type="term" value="F:metal ion binding"/>
    <property type="evidence" value="ECO:0007669"/>
    <property type="project" value="UniProtKB-KW"/>
</dbReference>
<dbReference type="GO" id="GO:0006281">
    <property type="term" value="P:DNA repair"/>
    <property type="evidence" value="ECO:0007669"/>
    <property type="project" value="InterPro"/>
</dbReference>
<feature type="compositionally biased region" description="Low complexity" evidence="7">
    <location>
        <begin position="243"/>
        <end position="254"/>
    </location>
</feature>
<dbReference type="Gene3D" id="3.60.10.10">
    <property type="entry name" value="Endonuclease/exonuclease/phosphatase"/>
    <property type="match status" value="1"/>
</dbReference>
<dbReference type="PANTHER" id="PTHR43250">
    <property type="entry name" value="EXODEOXYRIBONUCLEASE III"/>
    <property type="match status" value="1"/>
</dbReference>
<accession>A0A7G1IKQ2</accession>
<dbReference type="InterPro" id="IPR005135">
    <property type="entry name" value="Endo/exonuclease/phosphatase"/>
</dbReference>
<dbReference type="PANTHER" id="PTHR43250:SF2">
    <property type="entry name" value="EXODEOXYRIBONUCLEASE III"/>
    <property type="match status" value="1"/>
</dbReference>
<comment type="similarity">
    <text evidence="1">Belongs to the DNA repair enzymes AP/ExoA family.</text>
</comment>
<keyword evidence="2 5" id="KW-0479">Metal-binding</keyword>
<feature type="region of interest" description="Disordered" evidence="7">
    <location>
        <begin position="241"/>
        <end position="277"/>
    </location>
</feature>
<dbReference type="InterPro" id="IPR037493">
    <property type="entry name" value="ExoIII-like"/>
</dbReference>
<feature type="site" description="Transition state stabilizer" evidence="6">
    <location>
        <position position="164"/>
    </location>
</feature>
<evidence type="ECO:0000256" key="6">
    <source>
        <dbReference type="PIRSR" id="PIRSR604808-3"/>
    </source>
</evidence>
<evidence type="ECO:0000313" key="10">
    <source>
        <dbReference type="Proteomes" id="UP000516380"/>
    </source>
</evidence>
<evidence type="ECO:0000259" key="8">
    <source>
        <dbReference type="Pfam" id="PF03372"/>
    </source>
</evidence>
<evidence type="ECO:0000256" key="3">
    <source>
        <dbReference type="ARBA" id="ARBA00022801"/>
    </source>
</evidence>
<keyword evidence="4 5" id="KW-0460">Magnesium</keyword>
<dbReference type="GO" id="GO:0008311">
    <property type="term" value="F:double-stranded DNA 3'-5' DNA exonuclease activity"/>
    <property type="evidence" value="ECO:0007669"/>
    <property type="project" value="InterPro"/>
</dbReference>
<organism evidence="9 10">
    <name type="scientific">Mycobacterium kansasii</name>
    <dbReference type="NCBI Taxonomy" id="1768"/>
    <lineage>
        <taxon>Bacteria</taxon>
        <taxon>Bacillati</taxon>
        <taxon>Actinomycetota</taxon>
        <taxon>Actinomycetes</taxon>
        <taxon>Mycobacteriales</taxon>
        <taxon>Mycobacteriaceae</taxon>
        <taxon>Mycobacterium</taxon>
    </lineage>
</organism>
<sequence>MPEGTLRLATWNVNSIRTRLDRVLDWIARADVDVLAMQETKCADGQFPALPLFELGYEVAHVGFDQWNGVAIASRVGIDDVQVGFDGQPTWSRKPEVAATAEARALGATCGGVRVWSLYVPNGRALGDPHYTYKLDWLAALKDTAEGWLRDDPAAAIALAGDWNIAPTDDDVWSTEFYAGATHVSEPERKAFNAIVDAQFADLVRPFAPGPGSTPTGTTPSCAFRSGRECVSTSSSARRRWRAVSSTRRSSARSARVRHPVTTRRSSSMYATTRLHNRQTLSSHSSLSWRW</sequence>
<dbReference type="Proteomes" id="UP000516380">
    <property type="component" value="Chromosome"/>
</dbReference>